<evidence type="ECO:0000259" key="8">
    <source>
        <dbReference type="Pfam" id="PF04613"/>
    </source>
</evidence>
<evidence type="ECO:0000256" key="1">
    <source>
        <dbReference type="ARBA" id="ARBA00022516"/>
    </source>
</evidence>
<keyword evidence="2 7" id="KW-0441">Lipid A biosynthesis</keyword>
<keyword evidence="3 7" id="KW-0808">Transferase</keyword>
<dbReference type="GO" id="GO:0016020">
    <property type="term" value="C:membrane"/>
    <property type="evidence" value="ECO:0007669"/>
    <property type="project" value="GOC"/>
</dbReference>
<dbReference type="EC" id="2.3.1.191" evidence="7"/>
<dbReference type="InterPro" id="IPR020573">
    <property type="entry name" value="UDP_GlcNAc_AcTrfase_non-rep"/>
</dbReference>
<comment type="subunit">
    <text evidence="7">Homotrimer.</text>
</comment>
<reference evidence="9 10" key="1">
    <citation type="journal article" date="2014" name="Genome Announc.">
        <title>Draft Genome Sequences of Marinobacter similis A3d10T and Marinobacter salarius R9SW1T.</title>
        <authorList>
            <person name="Ivanova E.P."/>
            <person name="Ng H.J."/>
            <person name="Webb H.K."/>
            <person name="Feng G."/>
            <person name="Oshima K."/>
            <person name="Hattori M."/>
            <person name="Ohkuma M."/>
            <person name="Sergeev A.F."/>
            <person name="Mikhailov V.V."/>
            <person name="Crawford R.J."/>
            <person name="Sawabe T."/>
        </authorList>
    </citation>
    <scope>NUCLEOTIDE SEQUENCE [LARGE SCALE GENOMIC DNA]</scope>
    <source>
        <strain evidence="9 10">A3d10</strain>
    </source>
</reference>
<keyword evidence="5 7" id="KW-0443">Lipid metabolism</keyword>
<evidence type="ECO:0000313" key="10">
    <source>
        <dbReference type="Proteomes" id="UP000061489"/>
    </source>
</evidence>
<sequence>MTKKSFRLGEIATALGAELKGDPDLEVTGLATLQAAIPGQISFLANPSYAKYLANTQASAVIMSPAAAGDSETNVLLLDNPYLGYARLSHWFDPEPVAQPGIHPAAVVDPDARVADTASIGPNVVIEAGVVVGEQVVIGAGSVIGARAQIGAGTVIRPRVTLAHDVVLGQRCHILSGAVIGSDGFGFANEKGVWQRIAQLGRVVLGDDVEVGANTTIDRGALDDTLIGDGVKLDNLIQIAHNVQIGDHSAMAAMVGIAGSTRIGRHCVFGGASGVAGHLEIADQVHLTGMTLVTGDIRESGVYSSGTSADTNRQWRKNAVRFRQLDDLARRIRDLEKKSKAEAKQDDGN</sequence>
<dbReference type="CDD" id="cd03352">
    <property type="entry name" value="LbH_LpxD"/>
    <property type="match status" value="1"/>
</dbReference>
<dbReference type="KEGG" id="msx:AU14_16790"/>
<dbReference type="SUPFAM" id="SSF51161">
    <property type="entry name" value="Trimeric LpxA-like enzymes"/>
    <property type="match status" value="1"/>
</dbReference>
<evidence type="ECO:0000256" key="6">
    <source>
        <dbReference type="ARBA" id="ARBA00023315"/>
    </source>
</evidence>
<organism evidence="9 10">
    <name type="scientific">Marinobacter similis</name>
    <dbReference type="NCBI Taxonomy" id="1420916"/>
    <lineage>
        <taxon>Bacteria</taxon>
        <taxon>Pseudomonadati</taxon>
        <taxon>Pseudomonadota</taxon>
        <taxon>Gammaproteobacteria</taxon>
        <taxon>Pseudomonadales</taxon>
        <taxon>Marinobacteraceae</taxon>
        <taxon>Marinobacter</taxon>
    </lineage>
</organism>
<dbReference type="Gene3D" id="2.160.10.10">
    <property type="entry name" value="Hexapeptide repeat proteins"/>
    <property type="match status" value="1"/>
</dbReference>
<dbReference type="PANTHER" id="PTHR43378">
    <property type="entry name" value="UDP-3-O-ACYLGLUCOSAMINE N-ACYLTRANSFERASE"/>
    <property type="match status" value="1"/>
</dbReference>
<dbReference type="Gene3D" id="1.20.5.170">
    <property type="match status" value="1"/>
</dbReference>
<evidence type="ECO:0000313" key="9">
    <source>
        <dbReference type="EMBL" id="AHI29631.1"/>
    </source>
</evidence>
<evidence type="ECO:0000256" key="4">
    <source>
        <dbReference type="ARBA" id="ARBA00022737"/>
    </source>
</evidence>
<protein>
    <recommendedName>
        <fullName evidence="7">UDP-3-O-acylglucosamine N-acyltransferase</fullName>
        <ecNumber evidence="7">2.3.1.191</ecNumber>
    </recommendedName>
</protein>
<evidence type="ECO:0000256" key="3">
    <source>
        <dbReference type="ARBA" id="ARBA00022679"/>
    </source>
</evidence>
<feature type="domain" description="UDP-3-O-[3-hydroxymyristoyl] glucosamine N-acyltransferase non-repeat region" evidence="8">
    <location>
        <begin position="24"/>
        <end position="90"/>
    </location>
</feature>
<dbReference type="Pfam" id="PF00132">
    <property type="entry name" value="Hexapep"/>
    <property type="match status" value="2"/>
</dbReference>
<dbReference type="GO" id="GO:0016410">
    <property type="term" value="F:N-acyltransferase activity"/>
    <property type="evidence" value="ECO:0007669"/>
    <property type="project" value="InterPro"/>
</dbReference>
<dbReference type="GO" id="GO:0009245">
    <property type="term" value="P:lipid A biosynthetic process"/>
    <property type="evidence" value="ECO:0007669"/>
    <property type="project" value="UniProtKB-UniRule"/>
</dbReference>
<dbReference type="STRING" id="1420916.AU14_16790"/>
<dbReference type="InterPro" id="IPR011004">
    <property type="entry name" value="Trimer_LpxA-like_sf"/>
</dbReference>
<comment type="function">
    <text evidence="7">Catalyzes the N-acylation of UDP-3-O-acylglucosamine using 3-hydroxyacyl-ACP as the acyl donor. Is involved in the biosynthesis of lipid A, a phosphorylated glycolipid that anchors the lipopolysaccharide to the outer membrane of the cell.</text>
</comment>
<dbReference type="Proteomes" id="UP000061489">
    <property type="component" value="Chromosome"/>
</dbReference>
<dbReference type="GO" id="GO:0103118">
    <property type="term" value="F:UDP-3-O-[(3R)-3-hydroxyacyl]-glucosamine N-acyltransferase activity"/>
    <property type="evidence" value="ECO:0007669"/>
    <property type="project" value="UniProtKB-EC"/>
</dbReference>
<keyword evidence="6 7" id="KW-0012">Acyltransferase</keyword>
<dbReference type="RefSeq" id="WP_041342530.1">
    <property type="nucleotide sequence ID" value="NZ_CP007151.1"/>
</dbReference>
<dbReference type="HAMAP" id="MF_00523">
    <property type="entry name" value="LpxD"/>
    <property type="match status" value="1"/>
</dbReference>
<keyword evidence="4 7" id="KW-0677">Repeat</keyword>
<dbReference type="PANTHER" id="PTHR43378:SF2">
    <property type="entry name" value="UDP-3-O-ACYLGLUCOSAMINE N-ACYLTRANSFERASE 1, MITOCHONDRIAL-RELATED"/>
    <property type="match status" value="1"/>
</dbReference>
<dbReference type="EMBL" id="CP007151">
    <property type="protein sequence ID" value="AHI29631.1"/>
    <property type="molecule type" value="Genomic_DNA"/>
</dbReference>
<comment type="pathway">
    <text evidence="7">Bacterial outer membrane biogenesis; LPS lipid A biosynthesis.</text>
</comment>
<evidence type="ECO:0000256" key="2">
    <source>
        <dbReference type="ARBA" id="ARBA00022556"/>
    </source>
</evidence>
<accession>W5YKL8</accession>
<evidence type="ECO:0000256" key="7">
    <source>
        <dbReference type="HAMAP-Rule" id="MF_00523"/>
    </source>
</evidence>
<dbReference type="InterPro" id="IPR007691">
    <property type="entry name" value="LpxD"/>
</dbReference>
<dbReference type="NCBIfam" id="TIGR01853">
    <property type="entry name" value="lipid_A_lpxD"/>
    <property type="match status" value="1"/>
</dbReference>
<dbReference type="HOGENOM" id="CLU_049865_0_1_6"/>
<dbReference type="AlphaFoldDB" id="W5YKL8"/>
<comment type="similarity">
    <text evidence="7">Belongs to the transferase hexapeptide repeat family. LpxD subfamily.</text>
</comment>
<keyword evidence="1 7" id="KW-0444">Lipid biosynthesis</keyword>
<gene>
    <name evidence="7" type="primary">lpxD</name>
    <name evidence="9" type="ORF">AU14_16790</name>
</gene>
<dbReference type="UniPathway" id="UPA00973"/>
<feature type="active site" description="Proton acceptor" evidence="7">
    <location>
        <position position="241"/>
    </location>
</feature>
<dbReference type="NCBIfam" id="NF002060">
    <property type="entry name" value="PRK00892.1"/>
    <property type="match status" value="1"/>
</dbReference>
<keyword evidence="10" id="KW-1185">Reference proteome</keyword>
<proteinExistence type="inferred from homology"/>
<dbReference type="InterPro" id="IPR001451">
    <property type="entry name" value="Hexapep"/>
</dbReference>
<evidence type="ECO:0000256" key="5">
    <source>
        <dbReference type="ARBA" id="ARBA00023098"/>
    </source>
</evidence>
<name>W5YKL8_9GAMM</name>
<dbReference type="Gene3D" id="3.40.1390.10">
    <property type="entry name" value="MurE/MurF, N-terminal domain"/>
    <property type="match status" value="1"/>
</dbReference>
<comment type="catalytic activity">
    <reaction evidence="7">
        <text>a UDP-3-O-[(3R)-3-hydroxyacyl]-alpha-D-glucosamine + a (3R)-hydroxyacyl-[ACP] = a UDP-2-N,3-O-bis[(3R)-3-hydroxyacyl]-alpha-D-glucosamine + holo-[ACP] + H(+)</text>
        <dbReference type="Rhea" id="RHEA:53836"/>
        <dbReference type="Rhea" id="RHEA-COMP:9685"/>
        <dbReference type="Rhea" id="RHEA-COMP:9945"/>
        <dbReference type="ChEBI" id="CHEBI:15378"/>
        <dbReference type="ChEBI" id="CHEBI:64479"/>
        <dbReference type="ChEBI" id="CHEBI:78827"/>
        <dbReference type="ChEBI" id="CHEBI:137740"/>
        <dbReference type="ChEBI" id="CHEBI:137748"/>
        <dbReference type="EC" id="2.3.1.191"/>
    </reaction>
</comment>
<dbReference type="Pfam" id="PF04613">
    <property type="entry name" value="LpxD"/>
    <property type="match status" value="1"/>
</dbReference>
<dbReference type="OrthoDB" id="9784739at2"/>